<organism evidence="1 2">
    <name type="scientific">Aquilegia coerulea</name>
    <name type="common">Rocky mountain columbine</name>
    <dbReference type="NCBI Taxonomy" id="218851"/>
    <lineage>
        <taxon>Eukaryota</taxon>
        <taxon>Viridiplantae</taxon>
        <taxon>Streptophyta</taxon>
        <taxon>Embryophyta</taxon>
        <taxon>Tracheophyta</taxon>
        <taxon>Spermatophyta</taxon>
        <taxon>Magnoliopsida</taxon>
        <taxon>Ranunculales</taxon>
        <taxon>Ranunculaceae</taxon>
        <taxon>Thalictroideae</taxon>
        <taxon>Aquilegia</taxon>
    </lineage>
</organism>
<accession>A0A2G5EML1</accession>
<keyword evidence="2" id="KW-1185">Reference proteome</keyword>
<dbReference type="EMBL" id="KZ305023">
    <property type="protein sequence ID" value="PIA57012.1"/>
    <property type="molecule type" value="Genomic_DNA"/>
</dbReference>
<dbReference type="AlphaFoldDB" id="A0A2G5EML1"/>
<protein>
    <submittedName>
        <fullName evidence="1">Uncharacterized protein</fullName>
    </submittedName>
</protein>
<dbReference type="InParanoid" id="A0A2G5EML1"/>
<dbReference type="Proteomes" id="UP000230069">
    <property type="component" value="Unassembled WGS sequence"/>
</dbReference>
<evidence type="ECO:0000313" key="1">
    <source>
        <dbReference type="EMBL" id="PIA57012.1"/>
    </source>
</evidence>
<proteinExistence type="predicted"/>
<dbReference type="GO" id="GO:0035267">
    <property type="term" value="C:NuA4 histone acetyltransferase complex"/>
    <property type="evidence" value="ECO:0007669"/>
    <property type="project" value="InterPro"/>
</dbReference>
<dbReference type="PANTHER" id="PTHR46774">
    <property type="entry name" value="CHROMATIN MODIFICATION-RELATED PROTEIN EAF1 A-RELATED"/>
    <property type="match status" value="1"/>
</dbReference>
<dbReference type="STRING" id="218851.A0A2G5EML1"/>
<sequence length="196" mass="21696">MLPSSGVGVLNPVNVEYGAVYGQAISMMRPCEASHITPEQWQMTMYELQMHVAPGNSQCIPHQQQAYMLRVANPLQWQLHRKILQQHNQQHQHPFDSSHDNATWNMIIPQNIPVDSSHVNGLSNVSGNQGAEKGKQVVHLIQGVDLFSGSDSNPVQSGKPVVASQPSNQGTTKAFHLQIKRCECLLLAITVKVKCF</sequence>
<evidence type="ECO:0000313" key="2">
    <source>
        <dbReference type="Proteomes" id="UP000230069"/>
    </source>
</evidence>
<dbReference type="PANTHER" id="PTHR46774:SF3">
    <property type="entry name" value="CHROMATIN MODIFICATION-RELATED PROTEIN EAF1 A-RELATED"/>
    <property type="match status" value="1"/>
</dbReference>
<reference evidence="1 2" key="1">
    <citation type="submission" date="2017-09" db="EMBL/GenBank/DDBJ databases">
        <title>WGS assembly of Aquilegia coerulea Goldsmith.</title>
        <authorList>
            <person name="Hodges S."/>
            <person name="Kramer E."/>
            <person name="Nordborg M."/>
            <person name="Tomkins J."/>
            <person name="Borevitz J."/>
            <person name="Derieg N."/>
            <person name="Yan J."/>
            <person name="Mihaltcheva S."/>
            <person name="Hayes R.D."/>
            <person name="Rokhsar D."/>
        </authorList>
    </citation>
    <scope>NUCLEOTIDE SEQUENCE [LARGE SCALE GENOMIC DNA]</scope>
    <source>
        <strain evidence="2">cv. Goldsmith</strain>
    </source>
</reference>
<gene>
    <name evidence="1" type="ORF">AQUCO_00600022v1</name>
</gene>
<name>A0A2G5EML1_AQUCA</name>
<dbReference type="InterPro" id="IPR044798">
    <property type="entry name" value="EAF1A/B"/>
</dbReference>